<dbReference type="SUPFAM" id="SSF56935">
    <property type="entry name" value="Porins"/>
    <property type="match status" value="1"/>
</dbReference>
<name>A0ABT0TKV8_9FLAO</name>
<dbReference type="Gene3D" id="2.40.170.20">
    <property type="entry name" value="TonB-dependent receptor, beta-barrel domain"/>
    <property type="match status" value="1"/>
</dbReference>
<feature type="chain" id="PRO_5045091431" evidence="9">
    <location>
        <begin position="19"/>
        <end position="921"/>
    </location>
</feature>
<evidence type="ECO:0000256" key="5">
    <source>
        <dbReference type="ARBA" id="ARBA00022729"/>
    </source>
</evidence>
<sequence>MKNIYLFTFLFFFNLLVAQNSTNKVISISFNDLTREAVLQKMETEHGFQVYYIEDWFKEDKELISGNYSEKPIKEILNELLKKTNLNFYLENNRIILTKNSIIYDKLPENYFNNQDIVNKTVKNPIFFRQFDSIKKIEQKNTDNITLIGKESTGSDTESYTLEGYIKDLKTGKPIQNVTVKVKNTKNTTSTDNQGYYTLKVPQGLITIETETEEYKRVSRKIMVYSNGNLDLQLKDNTNILDEVIVKGRRRQNIRTSITGVTTIEAEGIKNTPLVLGERDVLKIALTIPGIKTAGEGSAGFNVRGGKEDQNLILLDNGTLYNPAHFFGFFSAINPYATNKVDIYKGSIPTEYGGRLSSVFDIISKNGNTEKIAGEAGIGPVTSNLTISTPLVKGKASLLGGFRATYSGWILRSLKEEQLQKSEASFYDGIIKYHHDLNKKNSVEATFYYSKDAFSITSDSVYKYSNRMASIKWKHTFNEKNKGEFNITNSEYKFNIAYNSNNPNAFDYGYKINETQGIMKFNYTLNDKNKFSYGISSKLYTIDPGNFTPRDPQSDLNAITIPQEKGLESALFVSDNLKINKKLLFDIGFRYSIFAALGASTQRLYEQGKPKNDATVVGEKTYGNNEIIQTYGGFEPRISMRYMFNEDFSIKAGFDKTFQYIHLLSSNTTQSPTDTWKLSDLNVKPQNGQQFSLGLFKNIAFKDLEFSLEGYYKKSNNILDYKTGAQLLLNENIETELLQGEGKSYGMEFLIKKQTGQLNGWVGYTYSRTFIKTNSKFAEERVNNGKYFAANFDKPHDFSAVLNYKFTKRYSLSGNFVYQTGRPITYPIGKYTYGGAEYTLYSDRNKYRIPDYYRLDIGFNIEGNHKLNKLAHSFWNISIYNVLGRNNPYSVYFITTKGEIKAYKTSIFGIPVPTITYNFKF</sequence>
<proteinExistence type="inferred from homology"/>
<dbReference type="InterPro" id="IPR037066">
    <property type="entry name" value="Plug_dom_sf"/>
</dbReference>
<keyword evidence="12" id="KW-1185">Reference proteome</keyword>
<accession>A0ABT0TKV8</accession>
<dbReference type="Proteomes" id="UP001317191">
    <property type="component" value="Unassembled WGS sequence"/>
</dbReference>
<dbReference type="PROSITE" id="PS52016">
    <property type="entry name" value="TONB_DEPENDENT_REC_3"/>
    <property type="match status" value="1"/>
</dbReference>
<evidence type="ECO:0000256" key="2">
    <source>
        <dbReference type="ARBA" id="ARBA00022448"/>
    </source>
</evidence>
<dbReference type="Gene3D" id="2.60.40.1120">
    <property type="entry name" value="Carboxypeptidase-like, regulatory domain"/>
    <property type="match status" value="1"/>
</dbReference>
<dbReference type="PANTHER" id="PTHR30069:SF29">
    <property type="entry name" value="HEMOGLOBIN AND HEMOGLOBIN-HAPTOGLOBIN-BINDING PROTEIN 1-RELATED"/>
    <property type="match status" value="1"/>
</dbReference>
<dbReference type="InterPro" id="IPR036942">
    <property type="entry name" value="Beta-barrel_TonB_sf"/>
</dbReference>
<comment type="similarity">
    <text evidence="8">Belongs to the TonB-dependent receptor family.</text>
</comment>
<dbReference type="Pfam" id="PF13715">
    <property type="entry name" value="CarbopepD_reg_2"/>
    <property type="match status" value="1"/>
</dbReference>
<evidence type="ECO:0000313" key="11">
    <source>
        <dbReference type="EMBL" id="MCL9807975.1"/>
    </source>
</evidence>
<protein>
    <submittedName>
        <fullName evidence="11">TonB-dependent receptor</fullName>
    </submittedName>
</protein>
<dbReference type="Gene3D" id="2.170.130.10">
    <property type="entry name" value="TonB-dependent receptor, plug domain"/>
    <property type="match status" value="1"/>
</dbReference>
<comment type="caution">
    <text evidence="11">The sequence shown here is derived from an EMBL/GenBank/DDBJ whole genome shotgun (WGS) entry which is preliminary data.</text>
</comment>
<organism evidence="11 12">
    <name type="scientific">Flavobacterium luminosum</name>
    <dbReference type="NCBI Taxonomy" id="2949086"/>
    <lineage>
        <taxon>Bacteria</taxon>
        <taxon>Pseudomonadati</taxon>
        <taxon>Bacteroidota</taxon>
        <taxon>Flavobacteriia</taxon>
        <taxon>Flavobacteriales</taxon>
        <taxon>Flavobacteriaceae</taxon>
        <taxon>Flavobacterium</taxon>
    </lineage>
</organism>
<gene>
    <name evidence="11" type="ORF">NAT50_01225</name>
</gene>
<dbReference type="PANTHER" id="PTHR30069">
    <property type="entry name" value="TONB-DEPENDENT OUTER MEMBRANE RECEPTOR"/>
    <property type="match status" value="1"/>
</dbReference>
<keyword evidence="5 9" id="KW-0732">Signal</keyword>
<evidence type="ECO:0000256" key="8">
    <source>
        <dbReference type="PROSITE-ProRule" id="PRU01360"/>
    </source>
</evidence>
<dbReference type="InterPro" id="IPR008969">
    <property type="entry name" value="CarboxyPept-like_regulatory"/>
</dbReference>
<keyword evidence="6 8" id="KW-0472">Membrane</keyword>
<evidence type="ECO:0000256" key="9">
    <source>
        <dbReference type="SAM" id="SignalP"/>
    </source>
</evidence>
<keyword evidence="2 8" id="KW-0813">Transport</keyword>
<evidence type="ECO:0000256" key="4">
    <source>
        <dbReference type="ARBA" id="ARBA00022692"/>
    </source>
</evidence>
<dbReference type="Pfam" id="PF07715">
    <property type="entry name" value="Plug"/>
    <property type="match status" value="1"/>
</dbReference>
<dbReference type="EMBL" id="JAMLJM010000001">
    <property type="protein sequence ID" value="MCL9807975.1"/>
    <property type="molecule type" value="Genomic_DNA"/>
</dbReference>
<dbReference type="RefSeq" id="WP_250590676.1">
    <property type="nucleotide sequence ID" value="NZ_JAMLJM010000001.1"/>
</dbReference>
<evidence type="ECO:0000256" key="6">
    <source>
        <dbReference type="ARBA" id="ARBA00023136"/>
    </source>
</evidence>
<keyword evidence="4 8" id="KW-0812">Transmembrane</keyword>
<feature type="domain" description="TonB-dependent receptor plug" evidence="10">
    <location>
        <begin position="257"/>
        <end position="355"/>
    </location>
</feature>
<comment type="subcellular location">
    <subcellularLocation>
        <location evidence="1 8">Cell outer membrane</location>
        <topology evidence="1 8">Multi-pass membrane protein</topology>
    </subcellularLocation>
</comment>
<evidence type="ECO:0000256" key="3">
    <source>
        <dbReference type="ARBA" id="ARBA00022452"/>
    </source>
</evidence>
<dbReference type="InterPro" id="IPR039426">
    <property type="entry name" value="TonB-dep_rcpt-like"/>
</dbReference>
<evidence type="ECO:0000313" key="12">
    <source>
        <dbReference type="Proteomes" id="UP001317191"/>
    </source>
</evidence>
<evidence type="ECO:0000256" key="7">
    <source>
        <dbReference type="ARBA" id="ARBA00023237"/>
    </source>
</evidence>
<evidence type="ECO:0000256" key="1">
    <source>
        <dbReference type="ARBA" id="ARBA00004571"/>
    </source>
</evidence>
<keyword evidence="3 8" id="KW-1134">Transmembrane beta strand</keyword>
<reference evidence="11 12" key="1">
    <citation type="submission" date="2022-05" db="EMBL/GenBank/DDBJ databases">
        <title>Flavobacterium sp., isolated from activated sludge.</title>
        <authorList>
            <person name="Ran Q."/>
        </authorList>
    </citation>
    <scope>NUCLEOTIDE SEQUENCE [LARGE SCALE GENOMIC DNA]</scope>
    <source>
        <strain evidence="11 12">HXWNR70</strain>
    </source>
</reference>
<dbReference type="SUPFAM" id="SSF49464">
    <property type="entry name" value="Carboxypeptidase regulatory domain-like"/>
    <property type="match status" value="1"/>
</dbReference>
<evidence type="ECO:0000259" key="10">
    <source>
        <dbReference type="Pfam" id="PF07715"/>
    </source>
</evidence>
<dbReference type="InterPro" id="IPR012910">
    <property type="entry name" value="Plug_dom"/>
</dbReference>
<keyword evidence="7 8" id="KW-0998">Cell outer membrane</keyword>
<feature type="signal peptide" evidence="9">
    <location>
        <begin position="1"/>
        <end position="18"/>
    </location>
</feature>
<keyword evidence="11" id="KW-0675">Receptor</keyword>